<comment type="caution">
    <text evidence="2">The sequence shown here is derived from an EMBL/GenBank/DDBJ whole genome shotgun (WGS) entry which is preliminary data.</text>
</comment>
<evidence type="ECO:0000313" key="3">
    <source>
        <dbReference type="Proteomes" id="UP001470230"/>
    </source>
</evidence>
<feature type="region of interest" description="Disordered" evidence="1">
    <location>
        <begin position="601"/>
        <end position="658"/>
    </location>
</feature>
<gene>
    <name evidence="2" type="ORF">M9Y10_022136</name>
</gene>
<name>A0ABR2KRE6_9EUKA</name>
<keyword evidence="3" id="KW-1185">Reference proteome</keyword>
<organism evidence="2 3">
    <name type="scientific">Tritrichomonas musculus</name>
    <dbReference type="NCBI Taxonomy" id="1915356"/>
    <lineage>
        <taxon>Eukaryota</taxon>
        <taxon>Metamonada</taxon>
        <taxon>Parabasalia</taxon>
        <taxon>Tritrichomonadida</taxon>
        <taxon>Tritrichomonadidae</taxon>
        <taxon>Tritrichomonas</taxon>
    </lineage>
</organism>
<sequence length="835" mass="98148">MNIGENSDINLIKYYAFEPEALKASFVKKSQDAISEYSYLMKICQLYNFRINWNYLFEFDDLIYGFKEVPGFMGNFGAYLKGFRNLSSDIKIDSFLDNAIFKDIPCIREFFCYSTFPSVFYNFISSESFELGYNFIKNFFDEHAILPLLVSSFLLHSMLFQDRLISSFLINFINSMKKVSASKDDDLSNHFYQMENKKGEMWRRKYGLDLSEIKNIFYQSLKACTSYLSEYQIKIVQDLYKKDKDLAIYVISELFLKDIMKNLSKYLSISNNTNIISLDDSIKCPPNSLYIKRRHVLIDLYDELDFNEIIQIICQSPICYKFAKIRKMIINTGYRITLSLADIKIICLMTIYKSLTPAQRLQPLHEINLKINNTVRSVSKIFVFQEVFNKKDFVDDIFKLYFKQQEHFEMKKKMPKQTHTIDEMKKCKEAREVHRFLMKYSGHLNKLFLYLNATREIVRSRAHEFVNDILLKRQVFDPYEFELYQIKRFMLDVIPTKGLTGPNIIDQYNSISSFMKNDKSKFIFIDINKLSKNLVQIIYNTTKNIDENSDDYKLLQRFVETVDYISYLLYIAKMNKEEASSIIGPNFNFDAKKNIIINDDSDVNENNHESNNNNANCNNNDNNSNNNNNNNSSNNNNNDNNNSNYSNNNNNNSNGQNEISYIDNKMKEIVNRNTNDFSDSDGLQDIDDLFSFYKDIREIILLTNESMRNESLFIRSEFNIGQKIKSFVTIENLIEKSIKKSNFENDKGAQRFLFFLIMRAGQDTPEESSSMFSLDQSNECFFFRANLIKSKIYLDQLISRNKKSGIMMPNELWQVSECLDKLACFCNMKKQLSIE</sequence>
<feature type="compositionally biased region" description="Low complexity" evidence="1">
    <location>
        <begin position="609"/>
        <end position="654"/>
    </location>
</feature>
<evidence type="ECO:0000256" key="1">
    <source>
        <dbReference type="SAM" id="MobiDB-lite"/>
    </source>
</evidence>
<reference evidence="2 3" key="1">
    <citation type="submission" date="2024-04" db="EMBL/GenBank/DDBJ databases">
        <title>Tritrichomonas musculus Genome.</title>
        <authorList>
            <person name="Alves-Ferreira E."/>
            <person name="Grigg M."/>
            <person name="Lorenzi H."/>
            <person name="Galac M."/>
        </authorList>
    </citation>
    <scope>NUCLEOTIDE SEQUENCE [LARGE SCALE GENOMIC DNA]</scope>
    <source>
        <strain evidence="2 3">EAF2021</strain>
    </source>
</reference>
<evidence type="ECO:0000313" key="2">
    <source>
        <dbReference type="EMBL" id="KAK8893708.1"/>
    </source>
</evidence>
<proteinExistence type="predicted"/>
<dbReference type="Proteomes" id="UP001470230">
    <property type="component" value="Unassembled WGS sequence"/>
</dbReference>
<accession>A0ABR2KRE6</accession>
<dbReference type="EMBL" id="JAPFFF010000003">
    <property type="protein sequence ID" value="KAK8893708.1"/>
    <property type="molecule type" value="Genomic_DNA"/>
</dbReference>
<protein>
    <submittedName>
        <fullName evidence="2">Uncharacterized protein</fullName>
    </submittedName>
</protein>